<dbReference type="InterPro" id="IPR040618">
    <property type="entry name" value="Pre-Nudix"/>
</dbReference>
<dbReference type="FunFam" id="3.90.79.10:FF:000015">
    <property type="entry name" value="Nudix hydrolase 8"/>
    <property type="match status" value="1"/>
</dbReference>
<gene>
    <name evidence="6" type="ORF">Scep_008134</name>
</gene>
<dbReference type="PANTHER" id="PTHR13994">
    <property type="entry name" value="NUDIX HYDROLASE RELATED"/>
    <property type="match status" value="1"/>
</dbReference>
<dbReference type="PROSITE" id="PS00893">
    <property type="entry name" value="NUDIX_BOX"/>
    <property type="match status" value="1"/>
</dbReference>
<dbReference type="CDD" id="cd04670">
    <property type="entry name" value="NUDIX_ASFGF2_Nudt6"/>
    <property type="match status" value="1"/>
</dbReference>
<dbReference type="PROSITE" id="PS51462">
    <property type="entry name" value="NUDIX"/>
    <property type="match status" value="1"/>
</dbReference>
<evidence type="ECO:0000256" key="3">
    <source>
        <dbReference type="ARBA" id="ARBA00022801"/>
    </source>
</evidence>
<dbReference type="PANTHER" id="PTHR13994:SF53">
    <property type="entry name" value="NUDIX HYDROLASE 8-LIKE"/>
    <property type="match status" value="1"/>
</dbReference>
<keyword evidence="7" id="KW-1185">Reference proteome</keyword>
<evidence type="ECO:0000256" key="2">
    <source>
        <dbReference type="ARBA" id="ARBA00022723"/>
    </source>
</evidence>
<evidence type="ECO:0000313" key="6">
    <source>
        <dbReference type="EMBL" id="KAK9149377.1"/>
    </source>
</evidence>
<comment type="similarity">
    <text evidence="1">Belongs to the Nudix hydrolase family.</text>
</comment>
<dbReference type="GO" id="GO:0035529">
    <property type="term" value="F:NADH pyrophosphatase activity"/>
    <property type="evidence" value="ECO:0007669"/>
    <property type="project" value="TreeGrafter"/>
</dbReference>
<dbReference type="FunFam" id="3.40.630.30:FF:000016">
    <property type="entry name" value="nudix hydrolase 2"/>
    <property type="match status" value="1"/>
</dbReference>
<dbReference type="EMBL" id="JBBNAG010000003">
    <property type="protein sequence ID" value="KAK9149377.1"/>
    <property type="molecule type" value="Genomic_DNA"/>
</dbReference>
<feature type="region of interest" description="Disordered" evidence="4">
    <location>
        <begin position="52"/>
        <end position="76"/>
    </location>
</feature>
<feature type="compositionally biased region" description="Polar residues" evidence="4">
    <location>
        <begin position="52"/>
        <end position="72"/>
    </location>
</feature>
<dbReference type="InterPro" id="IPR015797">
    <property type="entry name" value="NUDIX_hydrolase-like_dom_sf"/>
</dbReference>
<dbReference type="Gene3D" id="3.90.79.10">
    <property type="entry name" value="Nucleoside Triphosphate Pyrophosphohydrolase"/>
    <property type="match status" value="1"/>
</dbReference>
<reference evidence="6 7" key="1">
    <citation type="submission" date="2024-01" db="EMBL/GenBank/DDBJ databases">
        <title>Genome assemblies of Stephania.</title>
        <authorList>
            <person name="Yang L."/>
        </authorList>
    </citation>
    <scope>NUCLEOTIDE SEQUENCE [LARGE SCALE GENOMIC DNA]</scope>
    <source>
        <strain evidence="6">JXDWG</strain>
        <tissue evidence="6">Leaf</tissue>
    </source>
</reference>
<dbReference type="Pfam" id="PF00293">
    <property type="entry name" value="NUDIX"/>
    <property type="match status" value="1"/>
</dbReference>
<dbReference type="PRINTS" id="PR01356">
    <property type="entry name" value="GFGPROTEIN"/>
</dbReference>
<keyword evidence="2" id="KW-0479">Metal-binding</keyword>
<dbReference type="Pfam" id="PF18290">
    <property type="entry name" value="Nudix_hydro"/>
    <property type="match status" value="1"/>
</dbReference>
<dbReference type="Proteomes" id="UP001419268">
    <property type="component" value="Unassembled WGS sequence"/>
</dbReference>
<accession>A0AAP0PMF4</accession>
<protein>
    <recommendedName>
        <fullName evidence="5">Nudix hydrolase domain-containing protein</fullName>
    </recommendedName>
</protein>
<name>A0AAP0PMF4_9MAGN</name>
<comment type="caution">
    <text evidence="6">The sequence shown here is derived from an EMBL/GenBank/DDBJ whole genome shotgun (WGS) entry which is preliminary data.</text>
</comment>
<proteinExistence type="inferred from homology"/>
<dbReference type="InterPro" id="IPR000086">
    <property type="entry name" value="NUDIX_hydrolase_dom"/>
</dbReference>
<evidence type="ECO:0000259" key="5">
    <source>
        <dbReference type="PROSITE" id="PS51462"/>
    </source>
</evidence>
<sequence length="354" mass="39880">MTSIVSNIAYGSRSSSLHYCCFKLEQKNASRSCSFIRLEKSISCRPLLTTNSRGRQNSSNYTSSNLPNQGGTSIKKKGGNLVVSPNISSPSTDPGLLHAHDDEYGGVIIDPECLPSSVFAFASMLSASIFNWKLNGKKGVWLKILTKQSDLIPVAIREGFNFHHAEPGYVMLTYWIPDEPSMLPDGPSHQIGIGGFVMNENREVLVVKEKQCPCQCRGIWKLPTGFINKSEEIFSGAVREVKEETGIDTTFLDVIAFRHVHRIAFEKSDLFFACMLKPVSFDISIDEKEIQAAKWMPLEEFTGQKFYQEDQMLRRVIDLCVATHDNKRYSGFTPHQLISKFDGKLSYLYYNEMN</sequence>
<organism evidence="6 7">
    <name type="scientific">Stephania cephalantha</name>
    <dbReference type="NCBI Taxonomy" id="152367"/>
    <lineage>
        <taxon>Eukaryota</taxon>
        <taxon>Viridiplantae</taxon>
        <taxon>Streptophyta</taxon>
        <taxon>Embryophyta</taxon>
        <taxon>Tracheophyta</taxon>
        <taxon>Spermatophyta</taxon>
        <taxon>Magnoliopsida</taxon>
        <taxon>Ranunculales</taxon>
        <taxon>Menispermaceae</taxon>
        <taxon>Menispermoideae</taxon>
        <taxon>Cissampelideae</taxon>
        <taxon>Stephania</taxon>
    </lineage>
</organism>
<feature type="domain" description="Nudix hydrolase" evidence="5">
    <location>
        <begin position="188"/>
        <end position="318"/>
    </location>
</feature>
<dbReference type="GO" id="GO:0051287">
    <property type="term" value="F:NAD binding"/>
    <property type="evidence" value="ECO:0007669"/>
    <property type="project" value="TreeGrafter"/>
</dbReference>
<dbReference type="Gene3D" id="3.40.630.30">
    <property type="match status" value="1"/>
</dbReference>
<dbReference type="AlphaFoldDB" id="A0AAP0PMF4"/>
<dbReference type="GO" id="GO:0046872">
    <property type="term" value="F:metal ion binding"/>
    <property type="evidence" value="ECO:0007669"/>
    <property type="project" value="UniProtKB-KW"/>
</dbReference>
<dbReference type="InterPro" id="IPR020084">
    <property type="entry name" value="NUDIX_hydrolase_CS"/>
</dbReference>
<evidence type="ECO:0000256" key="1">
    <source>
        <dbReference type="ARBA" id="ARBA00005582"/>
    </source>
</evidence>
<dbReference type="InterPro" id="IPR003293">
    <property type="entry name" value="Nudix_hydrolase6-like"/>
</dbReference>
<keyword evidence="3" id="KW-0378">Hydrolase</keyword>
<evidence type="ECO:0000313" key="7">
    <source>
        <dbReference type="Proteomes" id="UP001419268"/>
    </source>
</evidence>
<evidence type="ECO:0000256" key="4">
    <source>
        <dbReference type="SAM" id="MobiDB-lite"/>
    </source>
</evidence>
<dbReference type="GO" id="GO:0047631">
    <property type="term" value="F:ADP-ribose diphosphatase activity"/>
    <property type="evidence" value="ECO:0007669"/>
    <property type="project" value="TreeGrafter"/>
</dbReference>
<dbReference type="SUPFAM" id="SSF55811">
    <property type="entry name" value="Nudix"/>
    <property type="match status" value="1"/>
</dbReference>